<comment type="caution">
    <text evidence="1">The sequence shown here is derived from an EMBL/GenBank/DDBJ whole genome shotgun (WGS) entry which is preliminary data.</text>
</comment>
<protein>
    <recommendedName>
        <fullName evidence="3">HEAT repeat-containing protein 1</fullName>
    </recommendedName>
</protein>
<keyword evidence="2" id="KW-1185">Reference proteome</keyword>
<dbReference type="Proteomes" id="UP001157974">
    <property type="component" value="Unassembled WGS sequence"/>
</dbReference>
<evidence type="ECO:0000313" key="1">
    <source>
        <dbReference type="EMBL" id="KAJ8906607.1"/>
    </source>
</evidence>
<evidence type="ECO:0008006" key="3">
    <source>
        <dbReference type="Google" id="ProtNLM"/>
    </source>
</evidence>
<dbReference type="InterPro" id="IPR016024">
    <property type="entry name" value="ARM-type_fold"/>
</dbReference>
<dbReference type="SUPFAM" id="SSF48371">
    <property type="entry name" value="ARM repeat"/>
    <property type="match status" value="1"/>
</dbReference>
<proteinExistence type="predicted"/>
<reference evidence="1 2" key="1">
    <citation type="journal article" date="2023" name="Nat. Commun.">
        <title>Origin of minicircular mitochondrial genomes in red algae.</title>
        <authorList>
            <person name="Lee Y."/>
            <person name="Cho C.H."/>
            <person name="Lee Y.M."/>
            <person name="Park S.I."/>
            <person name="Yang J.H."/>
            <person name="West J.A."/>
            <person name="Bhattacharya D."/>
            <person name="Yoon H.S."/>
        </authorList>
    </citation>
    <scope>NUCLEOTIDE SEQUENCE [LARGE SCALE GENOMIC DNA]</scope>
    <source>
        <strain evidence="1 2">CCMP1338</strain>
        <tissue evidence="1">Whole cell</tissue>
    </source>
</reference>
<accession>A0AAV8UZU3</accession>
<gene>
    <name evidence="1" type="ORF">NDN08_003100</name>
</gene>
<name>A0AAV8UZU3_9RHOD</name>
<evidence type="ECO:0000313" key="2">
    <source>
        <dbReference type="Proteomes" id="UP001157974"/>
    </source>
</evidence>
<dbReference type="EMBL" id="JAMWBK010000003">
    <property type="protein sequence ID" value="KAJ8906607.1"/>
    <property type="molecule type" value="Genomic_DNA"/>
</dbReference>
<organism evidence="1 2">
    <name type="scientific">Rhodosorus marinus</name>
    <dbReference type="NCBI Taxonomy" id="101924"/>
    <lineage>
        <taxon>Eukaryota</taxon>
        <taxon>Rhodophyta</taxon>
        <taxon>Stylonematophyceae</taxon>
        <taxon>Stylonematales</taxon>
        <taxon>Stylonemataceae</taxon>
        <taxon>Rhodosorus</taxon>
    </lineage>
</organism>
<sequence>MGKRGKAEKSLLASEALALHRTLLAQKPPLLSVYRMLIQAQQGLNEIPKSRLSNADQAGANDLAAAVMECALRLTGEPGPIRRSTLTLLRQLLKIITSDSLLNMMDVIQGLLTQKHDEDEERVSPAATAVVTSVLVSTGLLDPQIVSKALSNVLQRMKKTSLNEFSVTAAEILAAMDSTDSKTLDKIQEQISTNKDVPGEGGPFLALLFATANSTKSAMQSLSKIACKGTFSTRSNCKKLWAITAAVCFCNIAARKAVAEASASATRKGEDGDFYEDKTAAEESEEEALRLALQLAWKADVGDEITLLSAVLQNAVAESPHLDVQKAILVALEGQDSSKRDPSDLTRSIIEAFLENQTVHKLMDVPAFLLGILADEASSYIGEQGQGIAARLITFVADRVDVGICLGGSRLRGVLELVDSIRYSEDDFARDSCATLCAAIANHVPHLRETLLAQSLEGLRVADLSLSTAAPPTSMDELPLEFVHVLGHAAILAGLVEKDSVRAGVPSALLHRCCEDALAFLKVHSAALKGNASRLVALARRRVGWGLLAAFARAKLLKSNHLKNLPTLLKHELAIEMPSPKDSKNYYELVLHASSRAAALAAIAECLEAGLLILGVDNILGAAARRLAFHADARHSASSDSQRSLSDKVYRTEAPRLFHCVRLAPPSGSFGDILYYLALVQLSLSNRRSAADITPECPISSLFSLEGTYHCSDALLFGFVTSALPALLSVKTSREILLVAVTDLSDISPSICTSLALQTAMRKDVNSSNVLSRVQAVLRRVVHQNTAVEMINVFELPQEVQVAASAYLELSRTGGPSLWRGFVSLMAGLLNTSLESNVNIAIAAIAILTSLEKLCGNPGYTGESAIIDATLRALESSNPALRYLGAGMICEKNPYVNRNSEKLLSELLNGLIRYQTSNSVVYAPPGNLVAAEALLEQSGEVDSYGFAAAAVLEASRADKSFVLSRAAVGSAQELICELIAWVLPQKASTRAAALEALHNLWGVLLDQDSSRAPLTVDFFCIGGLTVDRLRVALLESLSFNTGTPSLEVRKNALRCIAQLRRGLALSRLLVAMPELPEALFLCMNGPALAEEKQIQNEALVALLSLSQLDSHRRCSYWLQLCKEVSMGELRAIKGFASSSYADDQRIVGNDFPRAAAAAVTRCCLESMIQLRKEAGKVPDNRWIDPCVLILQRMSTSVDSTAIGTVQGLYVGLRLVELFPAKDLLLYSAQIQSSLNALFSPSQHPIVVSAAAQATSSMVVLASGSVLFSGRMVARFHDIDRFPSIYQYDRFSDMDGARTVLALITASARLVCDAVEKELGDVLVELKPALPKMSTVFAAVSGDIGAAVSFALKKPSKRPLKSPFQNGSAVTVADRGVLDAIRSLPPDIVVAAVYLLPLPEQDLDIRWSNDQSPGAKFVTSTTMEKAKILFSLLIYFLLDSRSRTRLSNAQRRRCSSCLTFMLKRLRSHLSEGEVKATLKLALDNRTEMDVAELLKCLVIEGNNSSMITPMQTYQSLVDKNGHPNGPDVLALAKAVALFEEGEARKRALWATVHVLTQDPDRYSSMVVTEVIQELCKCAGEADLQTLVDWGLASKKSIGMLVAAVTTSATDSYVIDASFIRHVLELVEDIDEDEDLTAFHDPAMETALLKMFKSSATGEMKSELVSRMCVLACGSTPLGKVFLKLLIMAQNAATSERDKEAIGSILLITLVYHACSTESEIAPLAAEVAMRIITTDVEVSKDIMSDMKTTRKAAFEASLRSAVQGRSEKA</sequence>